<evidence type="ECO:0000313" key="1">
    <source>
        <dbReference type="EMBL" id="MBB6400509.1"/>
    </source>
</evidence>
<accession>A0A7X0G6S5</accession>
<dbReference type="EMBL" id="JACHMQ010000001">
    <property type="protein sequence ID" value="MBB6400509.1"/>
    <property type="molecule type" value="Genomic_DNA"/>
</dbReference>
<dbReference type="InterPro" id="IPR057369">
    <property type="entry name" value="VG15"/>
</dbReference>
<gene>
    <name evidence="1" type="ORF">BKA00_007423</name>
</gene>
<dbReference type="Proteomes" id="UP000546324">
    <property type="component" value="Unassembled WGS sequence"/>
</dbReference>
<sequence length="220" mass="23764">MAPITPTARMDKYRRDQAALGGKIETRAAVLVAARLNPANPDRGWASLLAELIAIIRGGRSVSEALAMEFYRYLREVEDAAGEPPDGPNVPFPMTPVVGSMIWTGPRLAKAKLRRGEKPPEIAASVGRAVGRSAMRHTLNGGRRVIQGAVEDDGSAWGWARVTDADPCDFCRMLATRGPVYKSARFAGRVDLHRYHDGCGCNVVPIFNAADRAGRRGLSA</sequence>
<dbReference type="Pfam" id="PF25310">
    <property type="entry name" value="VG15"/>
    <property type="match status" value="1"/>
</dbReference>
<name>A0A7X0G6S5_9ACTN</name>
<dbReference type="RefSeq" id="WP_185033094.1">
    <property type="nucleotide sequence ID" value="NZ_JACHMQ010000001.1"/>
</dbReference>
<reference evidence="1 2" key="1">
    <citation type="submission" date="2020-08" db="EMBL/GenBank/DDBJ databases">
        <title>Sequencing the genomes of 1000 actinobacteria strains.</title>
        <authorList>
            <person name="Klenk H.-P."/>
        </authorList>
    </citation>
    <scope>NUCLEOTIDE SEQUENCE [LARGE SCALE GENOMIC DNA]</scope>
    <source>
        <strain evidence="1 2">DSM 43675</strain>
    </source>
</reference>
<organism evidence="1 2">
    <name type="scientific">Actinomadura coerulea</name>
    <dbReference type="NCBI Taxonomy" id="46159"/>
    <lineage>
        <taxon>Bacteria</taxon>
        <taxon>Bacillati</taxon>
        <taxon>Actinomycetota</taxon>
        <taxon>Actinomycetes</taxon>
        <taxon>Streptosporangiales</taxon>
        <taxon>Thermomonosporaceae</taxon>
        <taxon>Actinomadura</taxon>
    </lineage>
</organism>
<protein>
    <recommendedName>
        <fullName evidence="3">Phage head morphogenesis domain-containing protein</fullName>
    </recommendedName>
</protein>
<evidence type="ECO:0008006" key="3">
    <source>
        <dbReference type="Google" id="ProtNLM"/>
    </source>
</evidence>
<evidence type="ECO:0000313" key="2">
    <source>
        <dbReference type="Proteomes" id="UP000546324"/>
    </source>
</evidence>
<keyword evidence="2" id="KW-1185">Reference proteome</keyword>
<dbReference type="AlphaFoldDB" id="A0A7X0G6S5"/>
<proteinExistence type="predicted"/>
<comment type="caution">
    <text evidence="1">The sequence shown here is derived from an EMBL/GenBank/DDBJ whole genome shotgun (WGS) entry which is preliminary data.</text>
</comment>